<evidence type="ECO:0000313" key="13">
    <source>
        <dbReference type="EMBL" id="KAL3805130.1"/>
    </source>
</evidence>
<dbReference type="PANTHER" id="PTHR20900">
    <property type="entry name" value="NADH:UBIQUINONE OXIDOREDUCTASE B18-LIKE SUBUNIT"/>
    <property type="match status" value="1"/>
</dbReference>
<dbReference type="GO" id="GO:0005758">
    <property type="term" value="C:mitochondrial intermembrane space"/>
    <property type="evidence" value="ECO:0007669"/>
    <property type="project" value="UniProtKB-SubCell"/>
</dbReference>
<evidence type="ECO:0000256" key="1">
    <source>
        <dbReference type="ARBA" id="ARBA00003195"/>
    </source>
</evidence>
<evidence type="ECO:0000256" key="11">
    <source>
        <dbReference type="ARBA" id="ARBA00023136"/>
    </source>
</evidence>
<keyword evidence="14" id="KW-1185">Reference proteome</keyword>
<organism evidence="13 14">
    <name type="scientific">Cyclotella cryptica</name>
    <dbReference type="NCBI Taxonomy" id="29204"/>
    <lineage>
        <taxon>Eukaryota</taxon>
        <taxon>Sar</taxon>
        <taxon>Stramenopiles</taxon>
        <taxon>Ochrophyta</taxon>
        <taxon>Bacillariophyta</taxon>
        <taxon>Coscinodiscophyceae</taxon>
        <taxon>Thalassiosirophycidae</taxon>
        <taxon>Stephanodiscales</taxon>
        <taxon>Stephanodiscaceae</taxon>
        <taxon>Cyclotella</taxon>
    </lineage>
</organism>
<evidence type="ECO:0000256" key="10">
    <source>
        <dbReference type="ARBA" id="ARBA00023128"/>
    </source>
</evidence>
<dbReference type="GO" id="GO:0005743">
    <property type="term" value="C:mitochondrial inner membrane"/>
    <property type="evidence" value="ECO:0007669"/>
    <property type="project" value="UniProtKB-SubCell"/>
</dbReference>
<comment type="caution">
    <text evidence="13">The sequence shown here is derived from an EMBL/GenBank/DDBJ whole genome shotgun (WGS) entry which is preliminary data.</text>
</comment>
<keyword evidence="9" id="KW-0249">Electron transport</keyword>
<evidence type="ECO:0000256" key="6">
    <source>
        <dbReference type="ARBA" id="ARBA00022448"/>
    </source>
</evidence>
<comment type="function">
    <text evidence="1">Accessory subunit of the mitochondrial membrane respiratory chain NADH dehydrogenase (Complex I), that is believed not to be involved in catalysis. Complex I functions in the transfer of electrons from NADH to the respiratory chain. The immediate electron acceptor for the enzyme is believed to be ubiquinone.</text>
</comment>
<name>A0ABD3QY20_9STRA</name>
<keyword evidence="7" id="KW-0679">Respiratory chain</keyword>
<evidence type="ECO:0000256" key="9">
    <source>
        <dbReference type="ARBA" id="ARBA00022982"/>
    </source>
</evidence>
<keyword evidence="10" id="KW-0496">Mitochondrion</keyword>
<dbReference type="InterPro" id="IPR008698">
    <property type="entry name" value="NDUB7"/>
</dbReference>
<dbReference type="AlphaFoldDB" id="A0ABD3QY20"/>
<keyword evidence="6" id="KW-0813">Transport</keyword>
<dbReference type="Proteomes" id="UP001516023">
    <property type="component" value="Unassembled WGS sequence"/>
</dbReference>
<protein>
    <recommendedName>
        <fullName evidence="5">NADH dehydrogenase [ubiquinone] 1 beta subcomplex subunit 7</fullName>
    </recommendedName>
</protein>
<keyword evidence="8" id="KW-0999">Mitochondrion inner membrane</keyword>
<sequence>MTQHYNAAAAPRPDQDLEAIKAAQIPLAWRDTCSHILIDLNKCRRDTWWNPNKCEHERHTYEECEYNAYLQRVEAKVQLEKHGK</sequence>
<proteinExistence type="inferred from homology"/>
<evidence type="ECO:0000256" key="7">
    <source>
        <dbReference type="ARBA" id="ARBA00022660"/>
    </source>
</evidence>
<evidence type="ECO:0000256" key="4">
    <source>
        <dbReference type="ARBA" id="ARBA00008006"/>
    </source>
</evidence>
<dbReference type="PANTHER" id="PTHR20900:SF0">
    <property type="entry name" value="NADH DEHYDROGENASE [UBIQUINONE] 1 BETA SUBCOMPLEX SUBUNIT 7"/>
    <property type="match status" value="1"/>
</dbReference>
<evidence type="ECO:0000313" key="14">
    <source>
        <dbReference type="Proteomes" id="UP001516023"/>
    </source>
</evidence>
<reference evidence="13 14" key="1">
    <citation type="journal article" date="2020" name="G3 (Bethesda)">
        <title>Improved Reference Genome for Cyclotella cryptica CCMP332, a Model for Cell Wall Morphogenesis, Salinity Adaptation, and Lipid Production in Diatoms (Bacillariophyta).</title>
        <authorList>
            <person name="Roberts W.R."/>
            <person name="Downey K.M."/>
            <person name="Ruck E.C."/>
            <person name="Traller J.C."/>
            <person name="Alverson A.J."/>
        </authorList>
    </citation>
    <scope>NUCLEOTIDE SEQUENCE [LARGE SCALE GENOMIC DNA]</scope>
    <source>
        <strain evidence="13 14">CCMP332</strain>
    </source>
</reference>
<evidence type="ECO:0000256" key="3">
    <source>
        <dbReference type="ARBA" id="ARBA00004637"/>
    </source>
</evidence>
<evidence type="ECO:0000256" key="2">
    <source>
        <dbReference type="ARBA" id="ARBA00004569"/>
    </source>
</evidence>
<dbReference type="Pfam" id="PF05676">
    <property type="entry name" value="NDUF_B7"/>
    <property type="match status" value="1"/>
</dbReference>
<evidence type="ECO:0000256" key="8">
    <source>
        <dbReference type="ARBA" id="ARBA00022792"/>
    </source>
</evidence>
<comment type="subcellular location">
    <subcellularLocation>
        <location evidence="3">Mitochondrion inner membrane</location>
        <topology evidence="3">Peripheral membrane protein</topology>
    </subcellularLocation>
    <subcellularLocation>
        <location evidence="2">Mitochondrion intermembrane space</location>
    </subcellularLocation>
</comment>
<evidence type="ECO:0000256" key="12">
    <source>
        <dbReference type="ARBA" id="ARBA00023157"/>
    </source>
</evidence>
<accession>A0ABD3QY20</accession>
<keyword evidence="12" id="KW-1015">Disulfide bond</keyword>
<gene>
    <name evidence="13" type="ORF">HJC23_003358</name>
</gene>
<keyword evidence="11" id="KW-0472">Membrane</keyword>
<comment type="similarity">
    <text evidence="4">Belongs to the complex I NDUFB7 subunit family.</text>
</comment>
<dbReference type="EMBL" id="JABMIG020000004">
    <property type="protein sequence ID" value="KAL3805130.1"/>
    <property type="molecule type" value="Genomic_DNA"/>
</dbReference>
<evidence type="ECO:0000256" key="5">
    <source>
        <dbReference type="ARBA" id="ARBA00018677"/>
    </source>
</evidence>